<feature type="chain" id="PRO_5002872242" evidence="5">
    <location>
        <begin position="23"/>
        <end position="215"/>
    </location>
</feature>
<keyword evidence="3" id="KW-0998">Cell outer membrane</keyword>
<name>B8FK69_DESAL</name>
<dbReference type="InterPro" id="IPR006664">
    <property type="entry name" value="OMP_bac"/>
</dbReference>
<dbReference type="InterPro" id="IPR006665">
    <property type="entry name" value="OmpA-like"/>
</dbReference>
<feature type="domain" description="OmpA-like" evidence="6">
    <location>
        <begin position="98"/>
        <end position="215"/>
    </location>
</feature>
<dbReference type="PROSITE" id="PS51123">
    <property type="entry name" value="OMPA_2"/>
    <property type="match status" value="1"/>
</dbReference>
<organism evidence="7 8">
    <name type="scientific">Desulfatibacillum aliphaticivorans</name>
    <dbReference type="NCBI Taxonomy" id="218208"/>
    <lineage>
        <taxon>Bacteria</taxon>
        <taxon>Pseudomonadati</taxon>
        <taxon>Thermodesulfobacteriota</taxon>
        <taxon>Desulfobacteria</taxon>
        <taxon>Desulfobacterales</taxon>
        <taxon>Desulfatibacillaceae</taxon>
        <taxon>Desulfatibacillum</taxon>
    </lineage>
</organism>
<dbReference type="SUPFAM" id="SSF103088">
    <property type="entry name" value="OmpA-like"/>
    <property type="match status" value="1"/>
</dbReference>
<evidence type="ECO:0000256" key="1">
    <source>
        <dbReference type="ARBA" id="ARBA00004442"/>
    </source>
</evidence>
<evidence type="ECO:0000256" key="2">
    <source>
        <dbReference type="ARBA" id="ARBA00023136"/>
    </source>
</evidence>
<dbReference type="KEGG" id="dal:Dalk_1041"/>
<comment type="subcellular location">
    <subcellularLocation>
        <location evidence="1">Cell outer membrane</location>
    </subcellularLocation>
</comment>
<protein>
    <submittedName>
        <fullName evidence="7">OmpA/MotB domain protein</fullName>
    </submittedName>
</protein>
<dbReference type="Pfam" id="PF00691">
    <property type="entry name" value="OmpA"/>
    <property type="match status" value="1"/>
</dbReference>
<dbReference type="eggNOG" id="COG2885">
    <property type="taxonomic scope" value="Bacteria"/>
</dbReference>
<reference evidence="7 8" key="1">
    <citation type="journal article" date="2012" name="Environ. Microbiol.">
        <title>The genome sequence of Desulfatibacillum alkenivorans AK-01: a blueprint for anaerobic alkane oxidation.</title>
        <authorList>
            <person name="Callaghan A.V."/>
            <person name="Morris B.E."/>
            <person name="Pereira I.A."/>
            <person name="McInerney M.J."/>
            <person name="Austin R.N."/>
            <person name="Groves J.T."/>
            <person name="Kukor J.J."/>
            <person name="Suflita J.M."/>
            <person name="Young L.Y."/>
            <person name="Zylstra G.J."/>
            <person name="Wawrik B."/>
        </authorList>
    </citation>
    <scope>NUCLEOTIDE SEQUENCE [LARGE SCALE GENOMIC DNA]</scope>
    <source>
        <strain evidence="7 8">AK-01</strain>
    </source>
</reference>
<sequence length="215" mass="23016">MKNSRFIILALILGVLLLPACASNKDKQAQKHVAPPPAVTAEKSQGQNGIGEIIDEYEGKVVAKSARATLVRVDKDLDHDGVVGKADKCPGTPKGAPVDENGCWSIPVIQFDLNSMELNPAARSALDAVSSVLHVNKAVKLSIEGHACSAGDNAAYNNYLSLQRAQAVKDYLISRGVDGARMSVTGYGANQPVKDNNSRAHRIQNRRVEIVPIRD</sequence>
<dbReference type="CDD" id="cd07185">
    <property type="entry name" value="OmpA_C-like"/>
    <property type="match status" value="1"/>
</dbReference>
<evidence type="ECO:0000313" key="7">
    <source>
        <dbReference type="EMBL" id="ACL02744.1"/>
    </source>
</evidence>
<dbReference type="InterPro" id="IPR050330">
    <property type="entry name" value="Bact_OuterMem_StrucFunc"/>
</dbReference>
<proteinExistence type="predicted"/>
<gene>
    <name evidence="7" type="ordered locus">Dalk_1041</name>
</gene>
<evidence type="ECO:0000259" key="6">
    <source>
        <dbReference type="PROSITE" id="PS51123"/>
    </source>
</evidence>
<keyword evidence="8" id="KW-1185">Reference proteome</keyword>
<keyword evidence="2 4" id="KW-0472">Membrane</keyword>
<dbReference type="Proteomes" id="UP000000739">
    <property type="component" value="Chromosome"/>
</dbReference>
<evidence type="ECO:0000256" key="3">
    <source>
        <dbReference type="ARBA" id="ARBA00023237"/>
    </source>
</evidence>
<dbReference type="GO" id="GO:0005509">
    <property type="term" value="F:calcium ion binding"/>
    <property type="evidence" value="ECO:0007669"/>
    <property type="project" value="InterPro"/>
</dbReference>
<dbReference type="EMBL" id="CP001322">
    <property type="protein sequence ID" value="ACL02744.1"/>
    <property type="molecule type" value="Genomic_DNA"/>
</dbReference>
<evidence type="ECO:0000313" key="8">
    <source>
        <dbReference type="Proteomes" id="UP000000739"/>
    </source>
</evidence>
<feature type="signal peptide" evidence="5">
    <location>
        <begin position="1"/>
        <end position="22"/>
    </location>
</feature>
<dbReference type="SUPFAM" id="SSF103647">
    <property type="entry name" value="TSP type-3 repeat"/>
    <property type="match status" value="1"/>
</dbReference>
<evidence type="ECO:0000256" key="5">
    <source>
        <dbReference type="SAM" id="SignalP"/>
    </source>
</evidence>
<dbReference type="PANTHER" id="PTHR30329:SF21">
    <property type="entry name" value="LIPOPROTEIN YIAD-RELATED"/>
    <property type="match status" value="1"/>
</dbReference>
<keyword evidence="5" id="KW-0732">Signal</keyword>
<dbReference type="RefSeq" id="WP_012610182.1">
    <property type="nucleotide sequence ID" value="NC_011768.1"/>
</dbReference>
<dbReference type="InterPro" id="IPR036737">
    <property type="entry name" value="OmpA-like_sf"/>
</dbReference>
<evidence type="ECO:0000256" key="4">
    <source>
        <dbReference type="PROSITE-ProRule" id="PRU00473"/>
    </source>
</evidence>
<accession>B8FK69</accession>
<dbReference type="HOGENOM" id="CLU_016890_9_0_7"/>
<dbReference type="PANTHER" id="PTHR30329">
    <property type="entry name" value="STATOR ELEMENT OF FLAGELLAR MOTOR COMPLEX"/>
    <property type="match status" value="1"/>
</dbReference>
<dbReference type="AlphaFoldDB" id="B8FK69"/>
<dbReference type="GO" id="GO:0009279">
    <property type="term" value="C:cell outer membrane"/>
    <property type="evidence" value="ECO:0007669"/>
    <property type="project" value="UniProtKB-SubCell"/>
</dbReference>
<dbReference type="InterPro" id="IPR028974">
    <property type="entry name" value="TSP_type-3_rpt"/>
</dbReference>
<dbReference type="PRINTS" id="PR01021">
    <property type="entry name" value="OMPADOMAIN"/>
</dbReference>
<dbReference type="Gene3D" id="3.30.1330.60">
    <property type="entry name" value="OmpA-like domain"/>
    <property type="match status" value="1"/>
</dbReference>